<dbReference type="Pfam" id="PF05553">
    <property type="entry name" value="DUF761"/>
    <property type="match status" value="1"/>
</dbReference>
<accession>A0AB40CNI7</accession>
<dbReference type="RefSeq" id="XP_039141578.1">
    <property type="nucleotide sequence ID" value="XM_039285644.1"/>
</dbReference>
<keyword evidence="1" id="KW-1185">Reference proteome</keyword>
<sequence length="214" mass="25017">MAQEHHPKTLQTFNDIAAVKPPCPSSSSFKIKTIVQAYVLRHVSHVVQALSNATSMVMELLKRKSTTTITNYSIRLRKKNKKKKQLFSSFRMHYNWCSSYVTPMPQPFEASFDMNHAAYYDSTWNSVIITDPDANQADIMDQHQQQQQQQQQQLSGYLNWLEEKSCEPLDQAEDDAASEIDRLAETFIARCHEKFRLEKQESYRRYQEMLDRSV</sequence>
<name>A0AB40CNI7_DIOCR</name>
<dbReference type="Proteomes" id="UP001515500">
    <property type="component" value="Chromosome 16"/>
</dbReference>
<protein>
    <submittedName>
        <fullName evidence="2">Uncharacterized protein LOC120278895</fullName>
    </submittedName>
</protein>
<dbReference type="PANTHER" id="PTHR33450">
    <property type="entry name" value="EMB|CAB67623.1-RELATED"/>
    <property type="match status" value="1"/>
</dbReference>
<organism evidence="1 2">
    <name type="scientific">Dioscorea cayennensis subsp. rotundata</name>
    <name type="common">White Guinea yam</name>
    <name type="synonym">Dioscorea rotundata</name>
    <dbReference type="NCBI Taxonomy" id="55577"/>
    <lineage>
        <taxon>Eukaryota</taxon>
        <taxon>Viridiplantae</taxon>
        <taxon>Streptophyta</taxon>
        <taxon>Embryophyta</taxon>
        <taxon>Tracheophyta</taxon>
        <taxon>Spermatophyta</taxon>
        <taxon>Magnoliopsida</taxon>
        <taxon>Liliopsida</taxon>
        <taxon>Dioscoreales</taxon>
        <taxon>Dioscoreaceae</taxon>
        <taxon>Dioscorea</taxon>
    </lineage>
</organism>
<reference evidence="2" key="1">
    <citation type="submission" date="2025-08" db="UniProtKB">
        <authorList>
            <consortium name="RefSeq"/>
        </authorList>
    </citation>
    <scope>IDENTIFICATION</scope>
</reference>
<evidence type="ECO:0000313" key="2">
    <source>
        <dbReference type="RefSeq" id="XP_039141578.1"/>
    </source>
</evidence>
<dbReference type="GeneID" id="120278895"/>
<dbReference type="AlphaFoldDB" id="A0AB40CNI7"/>
<gene>
    <name evidence="2" type="primary">LOC120278895</name>
</gene>
<dbReference type="InterPro" id="IPR008480">
    <property type="entry name" value="DUF761_pln"/>
</dbReference>
<proteinExistence type="predicted"/>
<dbReference type="PANTHER" id="PTHR33450:SF4">
    <property type="entry name" value="OS04G0665666 PROTEIN"/>
    <property type="match status" value="1"/>
</dbReference>
<evidence type="ECO:0000313" key="1">
    <source>
        <dbReference type="Proteomes" id="UP001515500"/>
    </source>
</evidence>